<protein>
    <recommendedName>
        <fullName evidence="2">Secreted protein</fullName>
    </recommendedName>
</protein>
<organism evidence="1">
    <name type="scientific">Nocardia globerula</name>
    <dbReference type="NCBI Taxonomy" id="1818"/>
    <lineage>
        <taxon>Bacteria</taxon>
        <taxon>Bacillati</taxon>
        <taxon>Actinomycetota</taxon>
        <taxon>Actinomycetes</taxon>
        <taxon>Mycobacteriales</taxon>
        <taxon>Nocardiaceae</taxon>
        <taxon>Nocardia</taxon>
    </lineage>
</organism>
<sequence length="235" mass="23746">MATRGFTRILSGIALASAAAIGMAFLTPAAASAERVVLPPPLSVSVSGNNITFTIKNPNPRLSLINCTPAIVDIRNLPAVISDPASLLDPGVLVYPQVTNIGDLFGVLPQRELTKTVTDIPTGVYAVVGACVFIPSLIPPITTLPAISLPEVVVVGGFFEGLGTGSVSGSLEGLGFESVNDLIEAWERISAGSSDSGSGNGSAVNTGSNSESLGANLGSFDFHGGSGIDVVVPTS</sequence>
<evidence type="ECO:0000313" key="1">
    <source>
        <dbReference type="EMBL" id="TYQ04870.1"/>
    </source>
</evidence>
<evidence type="ECO:0008006" key="2">
    <source>
        <dbReference type="Google" id="ProtNLM"/>
    </source>
</evidence>
<dbReference type="AlphaFoldDB" id="A0A652YQQ2"/>
<gene>
    <name evidence="1" type="ORF">FNL38_103221</name>
</gene>
<reference evidence="1" key="1">
    <citation type="submission" date="2019-07" db="EMBL/GenBank/DDBJ databases">
        <title>Genomic Encyclopedia of Type Strains, Phase IV (KMG-IV): sequencing the most valuable type-strain genomes for metagenomic binning, comparative biology and taxonomic classification.</title>
        <authorList>
            <person name="Goeker M."/>
        </authorList>
    </citation>
    <scope>NUCLEOTIDE SEQUENCE</scope>
    <source>
        <strain evidence="1">DSM 44596</strain>
    </source>
</reference>
<comment type="caution">
    <text evidence="1">The sequence shown here is derived from an EMBL/GenBank/DDBJ whole genome shotgun (WGS) entry which is preliminary data.</text>
</comment>
<dbReference type="EMBL" id="VNIQ01000003">
    <property type="protein sequence ID" value="TYQ04870.1"/>
    <property type="molecule type" value="Genomic_DNA"/>
</dbReference>
<name>A0A652YQQ2_NOCGL</name>
<proteinExistence type="predicted"/>
<accession>A0A652YQQ2</accession>